<protein>
    <recommendedName>
        <fullName evidence="16">Cadherin domain-containing protein</fullName>
    </recommendedName>
</protein>
<dbReference type="InterPro" id="IPR027397">
    <property type="entry name" value="Catenin-bd_sf"/>
</dbReference>
<dbReference type="GeneTree" id="ENSGT01030000234624"/>
<dbReference type="AlphaFoldDB" id="A0A7N6A743"/>
<dbReference type="FunFam" id="2.60.40.60:FF:000074">
    <property type="entry name" value="Desmoglein 4"/>
    <property type="match status" value="1"/>
</dbReference>
<evidence type="ECO:0000259" key="16">
    <source>
        <dbReference type="PROSITE" id="PS50268"/>
    </source>
</evidence>
<evidence type="ECO:0000256" key="10">
    <source>
        <dbReference type="ARBA" id="ARBA00023136"/>
    </source>
</evidence>
<dbReference type="Gene3D" id="2.60.40.60">
    <property type="entry name" value="Cadherins"/>
    <property type="match status" value="5"/>
</dbReference>
<keyword evidence="9" id="KW-1133">Transmembrane helix</keyword>
<proteinExistence type="predicted"/>
<dbReference type="PANTHER" id="PTHR24025">
    <property type="entry name" value="DESMOGLEIN FAMILY MEMBER"/>
    <property type="match status" value="1"/>
</dbReference>
<comment type="function">
    <text evidence="14">Cadherins are calcium-dependent cell adhesion proteins.</text>
</comment>
<dbReference type="GO" id="GO:0002009">
    <property type="term" value="P:morphogenesis of an epithelium"/>
    <property type="evidence" value="ECO:0007669"/>
    <property type="project" value="UniProtKB-ARBA"/>
</dbReference>
<evidence type="ECO:0000256" key="8">
    <source>
        <dbReference type="ARBA" id="ARBA00022949"/>
    </source>
</evidence>
<organism evidence="17 18">
    <name type="scientific">Anabas testudineus</name>
    <name type="common">Climbing perch</name>
    <name type="synonym">Anthias testudineus</name>
    <dbReference type="NCBI Taxonomy" id="64144"/>
    <lineage>
        <taxon>Eukaryota</taxon>
        <taxon>Metazoa</taxon>
        <taxon>Chordata</taxon>
        <taxon>Craniata</taxon>
        <taxon>Vertebrata</taxon>
        <taxon>Euteleostomi</taxon>
        <taxon>Actinopterygii</taxon>
        <taxon>Neopterygii</taxon>
        <taxon>Teleostei</taxon>
        <taxon>Neoteleostei</taxon>
        <taxon>Acanthomorphata</taxon>
        <taxon>Anabantaria</taxon>
        <taxon>Anabantiformes</taxon>
        <taxon>Anabantoidei</taxon>
        <taxon>Anabantidae</taxon>
        <taxon>Anabas</taxon>
    </lineage>
</organism>
<keyword evidence="7 13" id="KW-0130">Cell adhesion</keyword>
<dbReference type="InterPro" id="IPR050971">
    <property type="entry name" value="Cadherin-domain_protein"/>
</dbReference>
<keyword evidence="11" id="KW-0325">Glycoprotein</keyword>
<dbReference type="PROSITE" id="PS50268">
    <property type="entry name" value="CADHERIN_2"/>
    <property type="match status" value="4"/>
</dbReference>
<evidence type="ECO:0000256" key="9">
    <source>
        <dbReference type="ARBA" id="ARBA00022989"/>
    </source>
</evidence>
<dbReference type="InterPro" id="IPR020894">
    <property type="entry name" value="Cadherin_CS"/>
</dbReference>
<reference evidence="17" key="1">
    <citation type="submission" date="2021-04" db="EMBL/GenBank/DDBJ databases">
        <authorList>
            <consortium name="Wellcome Sanger Institute Data Sharing"/>
        </authorList>
    </citation>
    <scope>NUCLEOTIDE SEQUENCE [LARGE SCALE GENOMIC DNA]</scope>
</reference>
<dbReference type="PANTHER" id="PTHR24025:SF32">
    <property type="entry name" value="DESMOGLEIN-2"/>
    <property type="match status" value="1"/>
</dbReference>
<feature type="region of interest" description="Disordered" evidence="15">
    <location>
        <begin position="966"/>
        <end position="986"/>
    </location>
</feature>
<evidence type="ECO:0000256" key="2">
    <source>
        <dbReference type="ARBA" id="ARBA00022475"/>
    </source>
</evidence>
<feature type="domain" description="Cadherin" evidence="16">
    <location>
        <begin position="210"/>
        <end position="315"/>
    </location>
</feature>
<dbReference type="PRINTS" id="PR00205">
    <property type="entry name" value="CADHERIN"/>
</dbReference>
<keyword evidence="18" id="KW-1185">Reference proteome</keyword>
<feature type="domain" description="Cadherin" evidence="16">
    <location>
        <begin position="97"/>
        <end position="209"/>
    </location>
</feature>
<keyword evidence="3 13" id="KW-0812">Transmembrane</keyword>
<evidence type="ECO:0000256" key="13">
    <source>
        <dbReference type="RuleBase" id="RU003318"/>
    </source>
</evidence>
<reference evidence="17" key="3">
    <citation type="submission" date="2025-09" db="UniProtKB">
        <authorList>
            <consortium name="Ensembl"/>
        </authorList>
    </citation>
    <scope>IDENTIFICATION</scope>
</reference>
<evidence type="ECO:0000256" key="5">
    <source>
        <dbReference type="ARBA" id="ARBA00022737"/>
    </source>
</evidence>
<keyword evidence="8" id="KW-0965">Cell junction</keyword>
<feature type="domain" description="Cadherin" evidence="16">
    <location>
        <begin position="316"/>
        <end position="427"/>
    </location>
</feature>
<dbReference type="Ensembl" id="ENSATET00000056985.1">
    <property type="protein sequence ID" value="ENSATEP00000044625.1"/>
    <property type="gene ID" value="ENSATEG00000005455.2"/>
</dbReference>
<dbReference type="Pfam" id="PF00028">
    <property type="entry name" value="Cadherin"/>
    <property type="match status" value="2"/>
</dbReference>
<evidence type="ECO:0000256" key="3">
    <source>
        <dbReference type="ARBA" id="ARBA00022692"/>
    </source>
</evidence>
<dbReference type="SMART" id="SM00112">
    <property type="entry name" value="CA"/>
    <property type="match status" value="3"/>
</dbReference>
<dbReference type="Gene3D" id="4.10.900.10">
    <property type="entry name" value="TCF3-CBD (Catenin binding domain)"/>
    <property type="match status" value="1"/>
</dbReference>
<dbReference type="GO" id="GO:0005509">
    <property type="term" value="F:calcium ion binding"/>
    <property type="evidence" value="ECO:0007669"/>
    <property type="project" value="UniProtKB-UniRule"/>
</dbReference>
<evidence type="ECO:0000256" key="6">
    <source>
        <dbReference type="ARBA" id="ARBA00022837"/>
    </source>
</evidence>
<dbReference type="SUPFAM" id="SSF49313">
    <property type="entry name" value="Cadherin-like"/>
    <property type="match status" value="4"/>
</dbReference>
<dbReference type="Pfam" id="PF01049">
    <property type="entry name" value="CADH_Y-type_LIR"/>
    <property type="match status" value="1"/>
</dbReference>
<dbReference type="GO" id="GO:0007156">
    <property type="term" value="P:homophilic cell adhesion via plasma membrane adhesion molecules"/>
    <property type="evidence" value="ECO:0007669"/>
    <property type="project" value="InterPro"/>
</dbReference>
<evidence type="ECO:0000256" key="1">
    <source>
        <dbReference type="ARBA" id="ARBA00004568"/>
    </source>
</evidence>
<sequence length="986" mass="107962">QTKQFRESNCMLIKLMFLIIMFTHPYAKVEYYLSGPGADKPPFNLFVVDHDTGFVRITNILDREKYPFFNVSIPMNLLGDDIPLTITVLDQNDNAPYFELHTGNITEGSKEGTFVMQIKGKDDDQAGTINAEISYSIISQEPEGTNHMFTIDEKTGKLYVKEPTLDRETYDFYKLVIKGTDFGGAAEGLTGTGTVEIRVLDINDNIPTLEKSEYSGSVDENVADVVVMRIKALDKDLEHTDNWLTVFTIAKGNEDNLFFIETDKETNEGILKLIKVLRFVRCIKPELGTKPKTDAPAKSYPIKISVNNVPEGPKFKPETKNIPVSEDPNEAPEDGVITVFAAVDPDTGKPAEDVSYAKAYDPDNWFTIDEETAEIKLNKVPDRESPFLVNGTYIAKVLAITKDMPSKTATGTIAIQVTDSNDHCPILTTTHSNMLIIKNYCLVFLYPLLSLETSAALRSQDALWPGSYELQVEVLDAQGLSCPTNEIFRVDVCTCVETKHCSLRSARLGTTSSELSAPAIGLLLMTGFLLLCKLKFNKTHYYTLSITLCSMFNDFMHLYSKQKAACPVQVKDGVQEYDYEGHGSSAGSLGCCSLLESANDLQFLNDLGPKFKTLAEICSPSKLKHSQKCITEGVVKTTVDIVEPVKPKSEHIVETSNTNRKTENAKPSTNISKLSVSAISTVPSSMTVPDSKVTKISHSASLSHAVQSIVLKQPVYYTTSPVPQPMHYVVQPQLQNTVFLADGANGPNSPGLYVISGPQGSPSGIVIQDIESPKTPSQPSSPTTSPVTATLVLPGSPGLSHGSVPVDSWNFIGPSPDGSYIVIKKKNSQVEAEVNPGPSQGTLPRGASLVKEAALPQGVLDLAAQRPVYVTEKGRVDGVHKNFRQTRDVQPVHMAAGTSTVGIREVNLNQFRGMPLSEQTTHANGIPVNCRLDSLKENKSIYVLNTTTTNEITKTSQPSMKEVAMKNMLKDNSDNSSMSSDREERN</sequence>
<keyword evidence="5" id="KW-0677">Repeat</keyword>
<keyword evidence="10" id="KW-0472">Membrane</keyword>
<dbReference type="FunFam" id="2.60.40.60:FF:000011">
    <property type="entry name" value="Cadherin 1"/>
    <property type="match status" value="1"/>
</dbReference>
<dbReference type="GO" id="GO:0045216">
    <property type="term" value="P:cell-cell junction organization"/>
    <property type="evidence" value="ECO:0007669"/>
    <property type="project" value="UniProtKB-ARBA"/>
</dbReference>
<feature type="compositionally biased region" description="Low complexity" evidence="15">
    <location>
        <begin position="773"/>
        <end position="788"/>
    </location>
</feature>
<dbReference type="Proteomes" id="UP000265040">
    <property type="component" value="Chromosome 4"/>
</dbReference>
<dbReference type="InterPro" id="IPR000233">
    <property type="entry name" value="Cadherin_Y-type_LIR"/>
</dbReference>
<dbReference type="CDD" id="cd11304">
    <property type="entry name" value="Cadherin_repeat"/>
    <property type="match status" value="3"/>
</dbReference>
<evidence type="ECO:0000256" key="4">
    <source>
        <dbReference type="ARBA" id="ARBA00022723"/>
    </source>
</evidence>
<dbReference type="FunFam" id="2.60.40.60:FF:000068">
    <property type="entry name" value="Desmoglein 1"/>
    <property type="match status" value="1"/>
</dbReference>
<dbReference type="InterPro" id="IPR015919">
    <property type="entry name" value="Cadherin-like_sf"/>
</dbReference>
<evidence type="ECO:0000256" key="11">
    <source>
        <dbReference type="ARBA" id="ARBA00023180"/>
    </source>
</evidence>
<keyword evidence="4" id="KW-0479">Metal-binding</keyword>
<dbReference type="GO" id="GO:0030057">
    <property type="term" value="C:desmosome"/>
    <property type="evidence" value="ECO:0007669"/>
    <property type="project" value="UniProtKB-SubCell"/>
</dbReference>
<name>A0A7N6A743_ANATE</name>
<evidence type="ECO:0000313" key="17">
    <source>
        <dbReference type="Ensembl" id="ENSATEP00000044625.1"/>
    </source>
</evidence>
<reference evidence="17" key="2">
    <citation type="submission" date="2025-08" db="UniProtKB">
        <authorList>
            <consortium name="Ensembl"/>
        </authorList>
    </citation>
    <scope>IDENTIFICATION</scope>
</reference>
<evidence type="ECO:0000256" key="14">
    <source>
        <dbReference type="RuleBase" id="RU004357"/>
    </source>
</evidence>
<evidence type="ECO:0000256" key="15">
    <source>
        <dbReference type="SAM" id="MobiDB-lite"/>
    </source>
</evidence>
<keyword evidence="2" id="KW-1003">Cell membrane</keyword>
<dbReference type="GO" id="GO:0005886">
    <property type="term" value="C:plasma membrane"/>
    <property type="evidence" value="ECO:0007669"/>
    <property type="project" value="UniProtKB-SubCell"/>
</dbReference>
<comment type="subcellular location">
    <subcellularLocation>
        <location evidence="1">Cell junction</location>
        <location evidence="1">Desmosome</location>
    </subcellularLocation>
    <subcellularLocation>
        <location evidence="13">Cell membrane</location>
        <topology evidence="13">Single-pass type I membrane protein</topology>
    </subcellularLocation>
</comment>
<evidence type="ECO:0000313" key="18">
    <source>
        <dbReference type="Proteomes" id="UP000265040"/>
    </source>
</evidence>
<evidence type="ECO:0000256" key="7">
    <source>
        <dbReference type="ARBA" id="ARBA00022889"/>
    </source>
</evidence>
<evidence type="ECO:0000256" key="12">
    <source>
        <dbReference type="PROSITE-ProRule" id="PRU00043"/>
    </source>
</evidence>
<dbReference type="PROSITE" id="PS00232">
    <property type="entry name" value="CADHERIN_1"/>
    <property type="match status" value="2"/>
</dbReference>
<keyword evidence="6 12" id="KW-0106">Calcium</keyword>
<dbReference type="InterPro" id="IPR002126">
    <property type="entry name" value="Cadherin-like_dom"/>
</dbReference>
<feature type="domain" description="Cadherin" evidence="16">
    <location>
        <begin position="27"/>
        <end position="98"/>
    </location>
</feature>
<accession>A0A7N6A743</accession>
<feature type="region of interest" description="Disordered" evidence="15">
    <location>
        <begin position="767"/>
        <end position="788"/>
    </location>
</feature>